<proteinExistence type="predicted"/>
<evidence type="ECO:0000313" key="1">
    <source>
        <dbReference type="EMBL" id="SDD58768.1"/>
    </source>
</evidence>
<evidence type="ECO:0000313" key="2">
    <source>
        <dbReference type="Proteomes" id="UP000198748"/>
    </source>
</evidence>
<dbReference type="AlphaFoldDB" id="A0A1G6VYX8"/>
<reference evidence="2" key="1">
    <citation type="submission" date="2016-10" db="EMBL/GenBank/DDBJ databases">
        <authorList>
            <person name="Varghese N."/>
            <person name="Submissions S."/>
        </authorList>
    </citation>
    <scope>NUCLEOTIDE SEQUENCE [LARGE SCALE GENOMIC DNA]</scope>
    <source>
        <strain evidence="2">DSM 25329</strain>
    </source>
</reference>
<evidence type="ECO:0008006" key="3">
    <source>
        <dbReference type="Google" id="ProtNLM"/>
    </source>
</evidence>
<protein>
    <recommendedName>
        <fullName evidence="3">HEPN domain-containing protein</fullName>
    </recommendedName>
</protein>
<dbReference type="Gene3D" id="1.20.120.330">
    <property type="entry name" value="Nucleotidyltransferases domain 2"/>
    <property type="match status" value="1"/>
</dbReference>
<accession>A0A1G6VYX8</accession>
<dbReference type="EMBL" id="FNAN01000001">
    <property type="protein sequence ID" value="SDD58768.1"/>
    <property type="molecule type" value="Genomic_DNA"/>
</dbReference>
<name>A0A1G6VYX8_9BACT</name>
<organism evidence="1 2">
    <name type="scientific">Dyadobacter soli</name>
    <dbReference type="NCBI Taxonomy" id="659014"/>
    <lineage>
        <taxon>Bacteria</taxon>
        <taxon>Pseudomonadati</taxon>
        <taxon>Bacteroidota</taxon>
        <taxon>Cytophagia</taxon>
        <taxon>Cytophagales</taxon>
        <taxon>Spirosomataceae</taxon>
        <taxon>Dyadobacter</taxon>
    </lineage>
</organism>
<dbReference type="Proteomes" id="UP000198748">
    <property type="component" value="Unassembled WGS sequence"/>
</dbReference>
<gene>
    <name evidence="1" type="ORF">SAMN04487996_101381</name>
</gene>
<dbReference type="STRING" id="659014.SAMN04487996_101381"/>
<sequence>MVRTLYHNTMINPQSIRAIARQRLKEAAVLYNEKMFDGAFYLAGYSAELTLKAKISERFGIPNLFDETAVHSLQGIRDIRSAVKTHNLINLLIFSGLKAKFEEEKALHPQLAKANGLLFDAWNEKARYMPCGQVEEEDMRNLLNLLSNHNGILAWIEQN</sequence>
<keyword evidence="2" id="KW-1185">Reference proteome</keyword>